<dbReference type="EMBL" id="JASBNA010000017">
    <property type="protein sequence ID" value="KAK7686190.1"/>
    <property type="molecule type" value="Genomic_DNA"/>
</dbReference>
<dbReference type="Proteomes" id="UP001385951">
    <property type="component" value="Unassembled WGS sequence"/>
</dbReference>
<dbReference type="GO" id="GO:0000447">
    <property type="term" value="P:endonucleolytic cleavage in ITS1 to separate SSU-rRNA from 5.8S rRNA and LSU-rRNA from tricistronic rRNA transcript (SSU-rRNA, 5.8S rRNA, LSU-rRNA)"/>
    <property type="evidence" value="ECO:0007669"/>
    <property type="project" value="TreeGrafter"/>
</dbReference>
<evidence type="ECO:0000313" key="2">
    <source>
        <dbReference type="Proteomes" id="UP001385951"/>
    </source>
</evidence>
<accession>A0AAW0FYC6</accession>
<protein>
    <submittedName>
        <fullName evidence="1">Uncharacterized protein</fullName>
    </submittedName>
</protein>
<dbReference type="GO" id="GO:0030681">
    <property type="term" value="C:multimeric ribonuclease P complex"/>
    <property type="evidence" value="ECO:0007669"/>
    <property type="project" value="TreeGrafter"/>
</dbReference>
<dbReference type="InterPro" id="IPR013893">
    <property type="entry name" value="RNase_P_Rpp40"/>
</dbReference>
<dbReference type="PANTHER" id="PTHR15396:SF1">
    <property type="entry name" value="RIBONUCLEASE P PROTEIN SUBUNIT P40"/>
    <property type="match status" value="1"/>
</dbReference>
<sequence length="398" mass="45135">MTERKRVRVTDGHHSANVTADGLKQVKLLQCIASYPFAQQESPYQNLTPQAYLTHNRVLQLDIIVPFSPDLRDKYAGLVPRYYSQRNTLSNFVEFAISHFEKYSALSKLLALGQSSSDTDDVWCLDYRGVLTLTVGKETYEELGLTGKPFLGKNVEISMVGFVHIFLSESAPNTNEAKAQGWHSLGAKQKGFLKSWDQRRGLWDIRMTFDQEIAPSNNELSLQEMTPIVRQMNNTKIPQFNLEYASQQSNTDDERSDWNEEVQAYFEWVGMACMGSERLQNEDDVDPYLAVYDPPLSFRVGDLLHVRWTGLLHPTFINRALDLSLESPYAALVGQSVATSPVTYISPPPLSQSQPRAPREDSEDTWALLFSHTNNSNNSSDVRWVLAESIGQWDARWG</sequence>
<dbReference type="GO" id="GO:0000172">
    <property type="term" value="C:ribonuclease MRP complex"/>
    <property type="evidence" value="ECO:0007669"/>
    <property type="project" value="TreeGrafter"/>
</dbReference>
<proteinExistence type="predicted"/>
<dbReference type="AlphaFoldDB" id="A0AAW0FYC6"/>
<dbReference type="PANTHER" id="PTHR15396">
    <property type="entry name" value="RIBONUCLEASE P PROTEIN SUBUNIT P40"/>
    <property type="match status" value="1"/>
</dbReference>
<gene>
    <name evidence="1" type="ORF">QCA50_010410</name>
</gene>
<evidence type="ECO:0000313" key="1">
    <source>
        <dbReference type="EMBL" id="KAK7686190.1"/>
    </source>
</evidence>
<comment type="caution">
    <text evidence="1">The sequence shown here is derived from an EMBL/GenBank/DDBJ whole genome shotgun (WGS) entry which is preliminary data.</text>
</comment>
<organism evidence="1 2">
    <name type="scientific">Cerrena zonata</name>
    <dbReference type="NCBI Taxonomy" id="2478898"/>
    <lineage>
        <taxon>Eukaryota</taxon>
        <taxon>Fungi</taxon>
        <taxon>Dikarya</taxon>
        <taxon>Basidiomycota</taxon>
        <taxon>Agaricomycotina</taxon>
        <taxon>Agaricomycetes</taxon>
        <taxon>Polyporales</taxon>
        <taxon>Cerrenaceae</taxon>
        <taxon>Cerrena</taxon>
    </lineage>
</organism>
<dbReference type="GO" id="GO:0001682">
    <property type="term" value="P:tRNA 5'-leader removal"/>
    <property type="evidence" value="ECO:0007669"/>
    <property type="project" value="InterPro"/>
</dbReference>
<keyword evidence="2" id="KW-1185">Reference proteome</keyword>
<reference evidence="1 2" key="1">
    <citation type="submission" date="2022-09" db="EMBL/GenBank/DDBJ databases">
        <authorList>
            <person name="Palmer J.M."/>
        </authorList>
    </citation>
    <scope>NUCLEOTIDE SEQUENCE [LARGE SCALE GENOMIC DNA]</scope>
    <source>
        <strain evidence="1 2">DSM 7382</strain>
    </source>
</reference>
<dbReference type="GO" id="GO:0004526">
    <property type="term" value="F:ribonuclease P activity"/>
    <property type="evidence" value="ECO:0007669"/>
    <property type="project" value="TreeGrafter"/>
</dbReference>
<name>A0AAW0FYC6_9APHY</name>
<dbReference type="GO" id="GO:0000171">
    <property type="term" value="F:ribonuclease MRP activity"/>
    <property type="evidence" value="ECO:0007669"/>
    <property type="project" value="TreeGrafter"/>
</dbReference>
<dbReference type="Pfam" id="PF08584">
    <property type="entry name" value="Ribonuc_P_40"/>
    <property type="match status" value="1"/>
</dbReference>